<feature type="region of interest" description="Disordered" evidence="1">
    <location>
        <begin position="31"/>
        <end position="74"/>
    </location>
</feature>
<name>A0AAV9CMT4_ACOCL</name>
<evidence type="ECO:0000256" key="1">
    <source>
        <dbReference type="SAM" id="MobiDB-lite"/>
    </source>
</evidence>
<dbReference type="Proteomes" id="UP001180020">
    <property type="component" value="Unassembled WGS sequence"/>
</dbReference>
<protein>
    <submittedName>
        <fullName evidence="2">Uncharacterized protein</fullName>
    </submittedName>
</protein>
<comment type="caution">
    <text evidence="2">The sequence shown here is derived from an EMBL/GenBank/DDBJ whole genome shotgun (WGS) entry which is preliminary data.</text>
</comment>
<organism evidence="2 3">
    <name type="scientific">Acorus calamus</name>
    <name type="common">Sweet flag</name>
    <dbReference type="NCBI Taxonomy" id="4465"/>
    <lineage>
        <taxon>Eukaryota</taxon>
        <taxon>Viridiplantae</taxon>
        <taxon>Streptophyta</taxon>
        <taxon>Embryophyta</taxon>
        <taxon>Tracheophyta</taxon>
        <taxon>Spermatophyta</taxon>
        <taxon>Magnoliopsida</taxon>
        <taxon>Liliopsida</taxon>
        <taxon>Acoraceae</taxon>
        <taxon>Acorus</taxon>
    </lineage>
</organism>
<feature type="compositionally biased region" description="Polar residues" evidence="1">
    <location>
        <begin position="46"/>
        <end position="74"/>
    </location>
</feature>
<accession>A0AAV9CMT4</accession>
<reference evidence="2" key="2">
    <citation type="submission" date="2023-06" db="EMBL/GenBank/DDBJ databases">
        <authorList>
            <person name="Ma L."/>
            <person name="Liu K.-W."/>
            <person name="Li Z."/>
            <person name="Hsiao Y.-Y."/>
            <person name="Qi Y."/>
            <person name="Fu T."/>
            <person name="Tang G."/>
            <person name="Zhang D."/>
            <person name="Sun W.-H."/>
            <person name="Liu D.-K."/>
            <person name="Li Y."/>
            <person name="Chen G.-Z."/>
            <person name="Liu X.-D."/>
            <person name="Liao X.-Y."/>
            <person name="Jiang Y.-T."/>
            <person name="Yu X."/>
            <person name="Hao Y."/>
            <person name="Huang J."/>
            <person name="Zhao X.-W."/>
            <person name="Ke S."/>
            <person name="Chen Y.-Y."/>
            <person name="Wu W.-L."/>
            <person name="Hsu J.-L."/>
            <person name="Lin Y.-F."/>
            <person name="Huang M.-D."/>
            <person name="Li C.-Y."/>
            <person name="Huang L."/>
            <person name="Wang Z.-W."/>
            <person name="Zhao X."/>
            <person name="Zhong W.-Y."/>
            <person name="Peng D.-H."/>
            <person name="Ahmad S."/>
            <person name="Lan S."/>
            <person name="Zhang J.-S."/>
            <person name="Tsai W.-C."/>
            <person name="Van De Peer Y."/>
            <person name="Liu Z.-J."/>
        </authorList>
    </citation>
    <scope>NUCLEOTIDE SEQUENCE</scope>
    <source>
        <strain evidence="2">CP</strain>
        <tissue evidence="2">Leaves</tissue>
    </source>
</reference>
<gene>
    <name evidence="2" type="ORF">QJS10_CPB18g01700</name>
</gene>
<evidence type="ECO:0000313" key="3">
    <source>
        <dbReference type="Proteomes" id="UP001180020"/>
    </source>
</evidence>
<reference evidence="2" key="1">
    <citation type="journal article" date="2023" name="Nat. Commun.">
        <title>Diploid and tetraploid genomes of Acorus and the evolution of monocots.</title>
        <authorList>
            <person name="Ma L."/>
            <person name="Liu K.W."/>
            <person name="Li Z."/>
            <person name="Hsiao Y.Y."/>
            <person name="Qi Y."/>
            <person name="Fu T."/>
            <person name="Tang G.D."/>
            <person name="Zhang D."/>
            <person name="Sun W.H."/>
            <person name="Liu D.K."/>
            <person name="Li Y."/>
            <person name="Chen G.Z."/>
            <person name="Liu X.D."/>
            <person name="Liao X.Y."/>
            <person name="Jiang Y.T."/>
            <person name="Yu X."/>
            <person name="Hao Y."/>
            <person name="Huang J."/>
            <person name="Zhao X.W."/>
            <person name="Ke S."/>
            <person name="Chen Y.Y."/>
            <person name="Wu W.L."/>
            <person name="Hsu J.L."/>
            <person name="Lin Y.F."/>
            <person name="Huang M.D."/>
            <person name="Li C.Y."/>
            <person name="Huang L."/>
            <person name="Wang Z.W."/>
            <person name="Zhao X."/>
            <person name="Zhong W.Y."/>
            <person name="Peng D.H."/>
            <person name="Ahmad S."/>
            <person name="Lan S."/>
            <person name="Zhang J.S."/>
            <person name="Tsai W.C."/>
            <person name="Van de Peer Y."/>
            <person name="Liu Z.J."/>
        </authorList>
    </citation>
    <scope>NUCLEOTIDE SEQUENCE</scope>
    <source>
        <strain evidence="2">CP</strain>
    </source>
</reference>
<sequence>MQPPPPSPSLFETLETTAITDCPHRPCRRAGNDCHHRAGALDLTSKPETTTQSHIRPTKKNSGTGPGNKKNSLSVTDFGFVMLNDEWVESRDVAAGVTVHRRVESRVRQWKSRCGESATVRLEETFCSVNEDDEGSRDIYVFTLSWRNKQNPGSGYGGGNHPHYGSCG</sequence>
<dbReference type="EMBL" id="JAUJYO010000018">
    <property type="protein sequence ID" value="KAK1290245.1"/>
    <property type="molecule type" value="Genomic_DNA"/>
</dbReference>
<keyword evidence="3" id="KW-1185">Reference proteome</keyword>
<evidence type="ECO:0000313" key="2">
    <source>
        <dbReference type="EMBL" id="KAK1290245.1"/>
    </source>
</evidence>
<dbReference type="AlphaFoldDB" id="A0AAV9CMT4"/>
<proteinExistence type="predicted"/>